<gene>
    <name evidence="13" type="ORF">XpopCFBP1817_17660</name>
</gene>
<dbReference type="InterPro" id="IPR022346">
    <property type="entry name" value="T2SS_GspH"/>
</dbReference>
<proteinExistence type="inferred from homology"/>
<accession>A0A2S7EE96</accession>
<dbReference type="Pfam" id="PF12019">
    <property type="entry name" value="GspH"/>
    <property type="match status" value="1"/>
</dbReference>
<evidence type="ECO:0000256" key="7">
    <source>
        <dbReference type="ARBA" id="ARBA00022989"/>
    </source>
</evidence>
<keyword evidence="6 11" id="KW-0812">Transmembrane</keyword>
<sequence length="196" mass="20630">MRQAHYRASTLGSVLMAVRREPGFTLLELMVTVAVVGILAAIAYPSFRGVIQSNQVATASNEMLASLSFGRSEAIRTNAGAGMCPSSSGTTCGGSWENGWLVWRDENANGVMDGAEPVIRYGQGKGAIVFKGNPMERFTFDRRGRVVGTGAGGAVPTGPQTLLLQPVNCKSGDVGMARTLTISVTGQVRISRSNCT</sequence>
<dbReference type="AlphaFoldDB" id="A0A2S7EE96"/>
<evidence type="ECO:0000256" key="2">
    <source>
        <dbReference type="ARBA" id="ARBA00021549"/>
    </source>
</evidence>
<dbReference type="Pfam" id="PF07963">
    <property type="entry name" value="N_methyl"/>
    <property type="match status" value="1"/>
</dbReference>
<keyword evidence="14" id="KW-1185">Reference proteome</keyword>
<dbReference type="NCBIfam" id="TIGR02532">
    <property type="entry name" value="IV_pilin_GFxxxE"/>
    <property type="match status" value="1"/>
</dbReference>
<protein>
    <recommendedName>
        <fullName evidence="2">Type II secretion system protein H</fullName>
    </recommendedName>
    <alternativeName>
        <fullName evidence="10">General secretion pathway protein H</fullName>
    </alternativeName>
</protein>
<evidence type="ECO:0000313" key="14">
    <source>
        <dbReference type="Proteomes" id="UP000239939"/>
    </source>
</evidence>
<reference evidence="14" key="1">
    <citation type="submission" date="2016-08" db="EMBL/GenBank/DDBJ databases">
        <authorList>
            <person name="Merda D."/>
            <person name="Briand M."/>
            <person name="Taghouti G."/>
            <person name="Carrere S."/>
            <person name="Gouzy J."/>
            <person name="Portier P."/>
            <person name="Jacques M.-A."/>
            <person name="Fischer-Le Saux M."/>
        </authorList>
    </citation>
    <scope>NUCLEOTIDE SEQUENCE [LARGE SCALE GENOMIC DNA]</scope>
    <source>
        <strain evidence="14">CFBP1817</strain>
    </source>
</reference>
<evidence type="ECO:0000256" key="1">
    <source>
        <dbReference type="ARBA" id="ARBA00004377"/>
    </source>
</evidence>
<dbReference type="InterPro" id="IPR045584">
    <property type="entry name" value="Pilin-like"/>
</dbReference>
<dbReference type="EMBL" id="MDEJ01000154">
    <property type="protein sequence ID" value="PPU88454.1"/>
    <property type="molecule type" value="Genomic_DNA"/>
</dbReference>
<keyword evidence="5" id="KW-0997">Cell inner membrane</keyword>
<dbReference type="GO" id="GO:0015628">
    <property type="term" value="P:protein secretion by the type II secretion system"/>
    <property type="evidence" value="ECO:0007669"/>
    <property type="project" value="InterPro"/>
</dbReference>
<dbReference type="Gene3D" id="3.55.40.10">
    <property type="entry name" value="minor pseudopilin epsh domain"/>
    <property type="match status" value="1"/>
</dbReference>
<organism evidence="13 14">
    <name type="scientific">Xanthomonas populi</name>
    <dbReference type="NCBI Taxonomy" id="53414"/>
    <lineage>
        <taxon>Bacteria</taxon>
        <taxon>Pseudomonadati</taxon>
        <taxon>Pseudomonadota</taxon>
        <taxon>Gammaproteobacteria</taxon>
        <taxon>Lysobacterales</taxon>
        <taxon>Lysobacteraceae</taxon>
        <taxon>Xanthomonas</taxon>
    </lineage>
</organism>
<keyword evidence="7 11" id="KW-1133">Transmembrane helix</keyword>
<dbReference type="Proteomes" id="UP000239939">
    <property type="component" value="Unassembled WGS sequence"/>
</dbReference>
<evidence type="ECO:0000256" key="3">
    <source>
        <dbReference type="ARBA" id="ARBA00022475"/>
    </source>
</evidence>
<dbReference type="GO" id="GO:0005886">
    <property type="term" value="C:plasma membrane"/>
    <property type="evidence" value="ECO:0007669"/>
    <property type="project" value="UniProtKB-SubCell"/>
</dbReference>
<evidence type="ECO:0000259" key="12">
    <source>
        <dbReference type="Pfam" id="PF12019"/>
    </source>
</evidence>
<keyword evidence="8 11" id="KW-0472">Membrane</keyword>
<dbReference type="SUPFAM" id="SSF54523">
    <property type="entry name" value="Pili subunits"/>
    <property type="match status" value="1"/>
</dbReference>
<evidence type="ECO:0000256" key="4">
    <source>
        <dbReference type="ARBA" id="ARBA00022481"/>
    </source>
</evidence>
<keyword evidence="4" id="KW-0488">Methylation</keyword>
<comment type="similarity">
    <text evidence="9">Belongs to the GSP H family.</text>
</comment>
<comment type="subcellular location">
    <subcellularLocation>
        <location evidence="1">Cell inner membrane</location>
        <topology evidence="1">Single-pass membrane protein</topology>
    </subcellularLocation>
</comment>
<dbReference type="InterPro" id="IPR012902">
    <property type="entry name" value="N_methyl_site"/>
</dbReference>
<evidence type="ECO:0000256" key="10">
    <source>
        <dbReference type="ARBA" id="ARBA00030775"/>
    </source>
</evidence>
<name>A0A2S7EE96_9XANT</name>
<keyword evidence="3" id="KW-1003">Cell membrane</keyword>
<comment type="caution">
    <text evidence="13">The sequence shown here is derived from an EMBL/GenBank/DDBJ whole genome shotgun (WGS) entry which is preliminary data.</text>
</comment>
<evidence type="ECO:0000256" key="11">
    <source>
        <dbReference type="SAM" id="Phobius"/>
    </source>
</evidence>
<evidence type="ECO:0000256" key="9">
    <source>
        <dbReference type="ARBA" id="ARBA00025772"/>
    </source>
</evidence>
<evidence type="ECO:0000256" key="8">
    <source>
        <dbReference type="ARBA" id="ARBA00023136"/>
    </source>
</evidence>
<evidence type="ECO:0000256" key="5">
    <source>
        <dbReference type="ARBA" id="ARBA00022519"/>
    </source>
</evidence>
<evidence type="ECO:0000313" key="13">
    <source>
        <dbReference type="EMBL" id="PPU88454.1"/>
    </source>
</evidence>
<dbReference type="GO" id="GO:0015627">
    <property type="term" value="C:type II protein secretion system complex"/>
    <property type="evidence" value="ECO:0007669"/>
    <property type="project" value="InterPro"/>
</dbReference>
<feature type="domain" description="General secretion pathway GspH" evidence="12">
    <location>
        <begin position="59"/>
        <end position="186"/>
    </location>
</feature>
<evidence type="ECO:0000256" key="6">
    <source>
        <dbReference type="ARBA" id="ARBA00022692"/>
    </source>
</evidence>
<feature type="transmembrane region" description="Helical" evidence="11">
    <location>
        <begin position="26"/>
        <end position="47"/>
    </location>
</feature>